<evidence type="ECO:0000259" key="4">
    <source>
        <dbReference type="Pfam" id="PF00496"/>
    </source>
</evidence>
<evidence type="ECO:0000256" key="1">
    <source>
        <dbReference type="ARBA" id="ARBA00004418"/>
    </source>
</evidence>
<dbReference type="Gene3D" id="3.10.105.10">
    <property type="entry name" value="Dipeptide-binding Protein, Domain 3"/>
    <property type="match status" value="1"/>
</dbReference>
<gene>
    <name evidence="5" type="ORF">LNKW23_05900</name>
</gene>
<dbReference type="PIRSF" id="PIRSF002741">
    <property type="entry name" value="MppA"/>
    <property type="match status" value="1"/>
</dbReference>
<dbReference type="PROSITE" id="PS51318">
    <property type="entry name" value="TAT"/>
    <property type="match status" value="1"/>
</dbReference>
<dbReference type="InterPro" id="IPR006311">
    <property type="entry name" value="TAT_signal"/>
</dbReference>
<evidence type="ECO:0000256" key="3">
    <source>
        <dbReference type="ARBA" id="ARBA00022729"/>
    </source>
</evidence>
<dbReference type="Pfam" id="PF00496">
    <property type="entry name" value="SBP_bac_5"/>
    <property type="match status" value="1"/>
</dbReference>
<name>A0ABQ6LDE9_9RHOB</name>
<comment type="subcellular location">
    <subcellularLocation>
        <location evidence="1">Periplasm</location>
    </subcellularLocation>
</comment>
<evidence type="ECO:0000256" key="2">
    <source>
        <dbReference type="ARBA" id="ARBA00005695"/>
    </source>
</evidence>
<dbReference type="InterPro" id="IPR030678">
    <property type="entry name" value="Peptide/Ni-bd"/>
</dbReference>
<protein>
    <submittedName>
        <fullName evidence="5">ABC transporter substrate-binding protein</fullName>
    </submittedName>
</protein>
<dbReference type="InterPro" id="IPR000914">
    <property type="entry name" value="SBP_5_dom"/>
</dbReference>
<dbReference type="Gene3D" id="3.40.190.10">
    <property type="entry name" value="Periplasmic binding protein-like II"/>
    <property type="match status" value="1"/>
</dbReference>
<comment type="similarity">
    <text evidence="2">Belongs to the bacterial solute-binding protein 5 family.</text>
</comment>
<sequence>MSKLMMTDRKLHPMAEQFVETLRRGEMNRREYLASMMGVGVTAAGAAALGGFALPGAARADEAQKGGTLRISMEVKELKDPRSFDWSEMGNVARQSLEYLIRWNRDFTFSPWLLESWEANDDATEFTLNVRQGVKWSNGDDFTAEDVVFNLNRWCEKGAEGNSMAGRMAALIDAETGMAREGAITMVDDHTVKLTLLSPDITIIPGMSDYPASIVHRSFDPSGDLLSQFNIGTGPFEITEWQAGVRAVAVKRENYWNGDVHLDRVEWIDHGTDPTAMIAALESEEVDCNHQTLADSIDQLDAVGLEKSDITTGGTIVARFNVTVAPYDDVRVRRAAQLACDNAITLALGYDNRGAPAENHHVGPMHIEYAELPPISRNVEEAQRLLAEAGQTDHEFELISIDDDWRRATTDAIAAQMRDAGMNVKRTVIPGATFWNDWTKYPFSTTNWNGRPLGVQVLALAYRSGEAWNESSYSDPEFDAELTKAMGIADPDARREVMAKVEKILQDSGVIIQPYWRSLYRHQHPWVHNFEQHQAFEHHLENVWIES</sequence>
<evidence type="ECO:0000313" key="6">
    <source>
        <dbReference type="Proteomes" id="UP001239909"/>
    </source>
</evidence>
<feature type="domain" description="Solute-binding protein family 5" evidence="4">
    <location>
        <begin position="109"/>
        <end position="455"/>
    </location>
</feature>
<evidence type="ECO:0000313" key="5">
    <source>
        <dbReference type="EMBL" id="GMG81377.1"/>
    </source>
</evidence>
<keyword evidence="3" id="KW-0732">Signal</keyword>
<reference evidence="5 6" key="1">
    <citation type="submission" date="2023-04" db="EMBL/GenBank/DDBJ databases">
        <title>Marinoamorphus aggregata gen. nov., sp. Nov., isolate from tissue of brittle star Ophioplocus japonicus.</title>
        <authorList>
            <person name="Kawano K."/>
            <person name="Sawayama S."/>
            <person name="Nakagawa S."/>
        </authorList>
    </citation>
    <scope>NUCLEOTIDE SEQUENCE [LARGE SCALE GENOMIC DNA]</scope>
    <source>
        <strain evidence="5 6">NKW23</strain>
    </source>
</reference>
<dbReference type="InterPro" id="IPR039424">
    <property type="entry name" value="SBP_5"/>
</dbReference>
<organism evidence="5 6">
    <name type="scientific">Paralimibaculum aggregatum</name>
    <dbReference type="NCBI Taxonomy" id="3036245"/>
    <lineage>
        <taxon>Bacteria</taxon>
        <taxon>Pseudomonadati</taxon>
        <taxon>Pseudomonadota</taxon>
        <taxon>Alphaproteobacteria</taxon>
        <taxon>Rhodobacterales</taxon>
        <taxon>Paracoccaceae</taxon>
        <taxon>Paralimibaculum</taxon>
    </lineage>
</organism>
<accession>A0ABQ6LDE9</accession>
<dbReference type="PANTHER" id="PTHR30290">
    <property type="entry name" value="PERIPLASMIC BINDING COMPONENT OF ABC TRANSPORTER"/>
    <property type="match status" value="1"/>
</dbReference>
<proteinExistence type="inferred from homology"/>
<dbReference type="EMBL" id="BSYI01000003">
    <property type="protein sequence ID" value="GMG81377.1"/>
    <property type="molecule type" value="Genomic_DNA"/>
</dbReference>
<dbReference type="SUPFAM" id="SSF53850">
    <property type="entry name" value="Periplasmic binding protein-like II"/>
    <property type="match status" value="1"/>
</dbReference>
<dbReference type="Proteomes" id="UP001239909">
    <property type="component" value="Unassembled WGS sequence"/>
</dbReference>
<dbReference type="PANTHER" id="PTHR30290:SF38">
    <property type="entry name" value="D,D-DIPEPTIDE-BINDING PERIPLASMIC PROTEIN DDPA-RELATED"/>
    <property type="match status" value="1"/>
</dbReference>
<dbReference type="RefSeq" id="WP_285670036.1">
    <property type="nucleotide sequence ID" value="NZ_BSYI01000003.1"/>
</dbReference>
<keyword evidence="6" id="KW-1185">Reference proteome</keyword>
<comment type="caution">
    <text evidence="5">The sequence shown here is derived from an EMBL/GenBank/DDBJ whole genome shotgun (WGS) entry which is preliminary data.</text>
</comment>
<dbReference type="CDD" id="cd08503">
    <property type="entry name" value="PBP2_NikA_DppA_OppA_like_17"/>
    <property type="match status" value="1"/>
</dbReference>